<dbReference type="Proteomes" id="UP000037953">
    <property type="component" value="Unassembled WGS sequence"/>
</dbReference>
<protein>
    <recommendedName>
        <fullName evidence="4">Beta-hydroxyacyl-ACP dehydratase</fullName>
    </recommendedName>
</protein>
<dbReference type="RefSeq" id="WP_062703453.1">
    <property type="nucleotide sequence ID" value="NZ_LJOD01000026.1"/>
</dbReference>
<name>A0A0N1KRK0_CHRID</name>
<dbReference type="CDD" id="cd01288">
    <property type="entry name" value="FabZ"/>
    <property type="match status" value="1"/>
</dbReference>
<reference evidence="2 3" key="1">
    <citation type="journal article" date="2015" name="Genom Data">
        <title>Draft genome sequence of a multidrug-resistant Chryseobacterium indologenes isolate from Malaysia.</title>
        <authorList>
            <person name="Yu C.Y."/>
            <person name="Ang G.Y."/>
            <person name="Cheng H.J."/>
            <person name="Cheong Y.M."/>
            <person name="Yin W.F."/>
            <person name="Chan K.G."/>
        </authorList>
    </citation>
    <scope>NUCLEOTIDE SEQUENCE [LARGE SCALE GENOMIC DNA]</scope>
    <source>
        <strain evidence="2 3">CI_885</strain>
    </source>
</reference>
<dbReference type="EMBL" id="LJOD01000026">
    <property type="protein sequence ID" value="KPE49077.1"/>
    <property type="molecule type" value="Genomic_DNA"/>
</dbReference>
<dbReference type="PATRIC" id="fig|253.9.peg.2835"/>
<keyword evidence="1" id="KW-0456">Lyase</keyword>
<dbReference type="Pfam" id="PF07977">
    <property type="entry name" value="FabA"/>
    <property type="match status" value="1"/>
</dbReference>
<gene>
    <name evidence="2" type="ORF">AOB46_22030</name>
</gene>
<dbReference type="GO" id="GO:0016829">
    <property type="term" value="F:lyase activity"/>
    <property type="evidence" value="ECO:0007669"/>
    <property type="project" value="UniProtKB-KW"/>
</dbReference>
<evidence type="ECO:0000313" key="2">
    <source>
        <dbReference type="EMBL" id="KPE49077.1"/>
    </source>
</evidence>
<proteinExistence type="predicted"/>
<organism evidence="2 3">
    <name type="scientific">Chryseobacterium indologenes</name>
    <name type="common">Flavobacterium indologenes</name>
    <dbReference type="NCBI Taxonomy" id="253"/>
    <lineage>
        <taxon>Bacteria</taxon>
        <taxon>Pseudomonadati</taxon>
        <taxon>Bacteroidota</taxon>
        <taxon>Flavobacteriia</taxon>
        <taxon>Flavobacteriales</taxon>
        <taxon>Weeksellaceae</taxon>
        <taxon>Chryseobacterium group</taxon>
        <taxon>Chryseobacterium</taxon>
    </lineage>
</organism>
<comment type="caution">
    <text evidence="2">The sequence shown here is derived from an EMBL/GenBank/DDBJ whole genome shotgun (WGS) entry which is preliminary data.</text>
</comment>
<reference evidence="3" key="2">
    <citation type="submission" date="2015-09" db="EMBL/GenBank/DDBJ databases">
        <title>Draft genome sequence of a multidrug-resistant Chryseobacterium indologenes isolate from Malaysia.</title>
        <authorList>
            <person name="Yu C.Y."/>
            <person name="Ang G.Y."/>
            <person name="Chan K.-G."/>
        </authorList>
    </citation>
    <scope>NUCLEOTIDE SEQUENCE [LARGE SCALE GENOMIC DNA]</scope>
    <source>
        <strain evidence="3">CI_885</strain>
    </source>
</reference>
<dbReference type="InterPro" id="IPR029069">
    <property type="entry name" value="HotDog_dom_sf"/>
</dbReference>
<dbReference type="InterPro" id="IPR013114">
    <property type="entry name" value="FabA_FabZ"/>
</dbReference>
<evidence type="ECO:0000256" key="1">
    <source>
        <dbReference type="ARBA" id="ARBA00023239"/>
    </source>
</evidence>
<evidence type="ECO:0000313" key="3">
    <source>
        <dbReference type="Proteomes" id="UP000037953"/>
    </source>
</evidence>
<accession>A0A0N1KRK0</accession>
<dbReference type="NCBIfam" id="NF000582">
    <property type="entry name" value="PRK00006.1"/>
    <property type="match status" value="1"/>
</dbReference>
<dbReference type="PANTHER" id="PTHR30272">
    <property type="entry name" value="3-HYDROXYACYL-[ACYL-CARRIER-PROTEIN] DEHYDRATASE"/>
    <property type="match status" value="1"/>
</dbReference>
<dbReference type="OrthoDB" id="9772788at2"/>
<dbReference type="SUPFAM" id="SSF54637">
    <property type="entry name" value="Thioesterase/thiol ester dehydrase-isomerase"/>
    <property type="match status" value="1"/>
</dbReference>
<dbReference type="Gene3D" id="3.10.129.10">
    <property type="entry name" value="Hotdog Thioesterase"/>
    <property type="match status" value="1"/>
</dbReference>
<dbReference type="AlphaFoldDB" id="A0A0N1KRK0"/>
<evidence type="ECO:0008006" key="4">
    <source>
        <dbReference type="Google" id="ProtNLM"/>
    </source>
</evidence>
<dbReference type="PANTHER" id="PTHR30272:SF1">
    <property type="entry name" value="3-HYDROXYACYL-[ACYL-CARRIER-PROTEIN] DEHYDRATASE"/>
    <property type="match status" value="1"/>
</dbReference>
<sequence length="138" mass="15632">MVLEQKDIRQILSHRYSFILVDRVKYMDEDRIVAVKNITSSDINLWGHFEDDPIYPGVLLIESCSQAGGILLSNQKSSRGYIAQINEFKFLSFVRPGDSVHIEATINKVVGQYAKVSVAALVEDKTIAKGEVMYFFDK</sequence>